<reference evidence="2" key="1">
    <citation type="submission" date="2018-08" db="EMBL/GenBank/DDBJ databases">
        <authorList>
            <person name="Rossello M."/>
        </authorList>
    </citation>
    <scope>NUCLEOTIDE SEQUENCE [LARGE SCALE GENOMIC DNA]</scope>
    <source>
        <strain evidence="2">cv. Chinese Spring</strain>
    </source>
</reference>
<dbReference type="Gramene" id="TraesPARA_EIv1.0_2207950.1">
    <property type="protein sequence ID" value="TraesPARA_EIv1.0_2207950.1.CDS"/>
    <property type="gene ID" value="TraesPARA_EIv1.0_2207950"/>
</dbReference>
<evidence type="ECO:0000259" key="1">
    <source>
        <dbReference type="Pfam" id="PF20241"/>
    </source>
</evidence>
<dbReference type="Proteomes" id="UP000019116">
    <property type="component" value="Chromosome 6D"/>
</dbReference>
<dbReference type="OrthoDB" id="681537at2759"/>
<evidence type="ECO:0000313" key="3">
    <source>
        <dbReference type="Proteomes" id="UP000019116"/>
    </source>
</evidence>
<dbReference type="RefSeq" id="XP_044416175.1">
    <property type="nucleotide sequence ID" value="XM_044560240.1"/>
</dbReference>
<protein>
    <recommendedName>
        <fullName evidence="1">DUF6598 domain-containing protein</fullName>
    </recommendedName>
</protein>
<feature type="domain" description="DUF6598" evidence="1">
    <location>
        <begin position="91"/>
        <end position="336"/>
    </location>
</feature>
<dbReference type="PANTHER" id="PTHR33065:SF111">
    <property type="entry name" value="DUF6598 DOMAIN-CONTAINING PROTEIN"/>
    <property type="match status" value="1"/>
</dbReference>
<keyword evidence="3" id="KW-1185">Reference proteome</keyword>
<dbReference type="EnsemblPlants" id="TraesCS6D02G065700.1">
    <property type="protein sequence ID" value="TraesCS6D02G065700.1"/>
    <property type="gene ID" value="TraesCS6D02G065700"/>
</dbReference>
<organism evidence="2">
    <name type="scientific">Triticum aestivum</name>
    <name type="common">Wheat</name>
    <dbReference type="NCBI Taxonomy" id="4565"/>
    <lineage>
        <taxon>Eukaryota</taxon>
        <taxon>Viridiplantae</taxon>
        <taxon>Streptophyta</taxon>
        <taxon>Embryophyta</taxon>
        <taxon>Tracheophyta</taxon>
        <taxon>Spermatophyta</taxon>
        <taxon>Magnoliopsida</taxon>
        <taxon>Liliopsida</taxon>
        <taxon>Poales</taxon>
        <taxon>Poaceae</taxon>
        <taxon>BOP clade</taxon>
        <taxon>Pooideae</taxon>
        <taxon>Triticodae</taxon>
        <taxon>Triticeae</taxon>
        <taxon>Triticinae</taxon>
        <taxon>Triticum</taxon>
    </lineage>
</organism>
<dbReference type="Gramene" id="TraesCAD_scaffold_100958_01G000200.1">
    <property type="protein sequence ID" value="TraesCAD_scaffold_100958_01G000200.1"/>
    <property type="gene ID" value="TraesCAD_scaffold_100958_01G000200"/>
</dbReference>
<accession>A0A3B6QCV2</accession>
<dbReference type="Gramene" id="TraesCS6D02G065700.1">
    <property type="protein sequence ID" value="TraesCS6D02G065700.1"/>
    <property type="gene ID" value="TraesCS6D02G065700"/>
</dbReference>
<sequence length="345" mass="38886">MGDPKAAAYHSWLQSERMELFARRQTEERHARLDDWPSPDERAVCARSYRNGWNQMWACQRGTYEDTTAIPAMRYTDVKPPAWRHVGPTGTLQIFSFKVAAIAEELRWPLDVYGLIAIRDHLDRNRNIIFARARDKCQTISLENPYLTLTGPTRAVVLSDVSNSVRFEVVLKVKSGIYESEDKDLSFLAAKYKTSAWNHSCLINLVATSKLSKLEWTFVRLAKSVEATINIQVIHGSWPDGCRGIFSASTRSLDGMKVLLLSLEDDKLPVTTDSMVNLTRHVACVEIKGELKISVATDYSDGKQFTTHNETVFAPREAGRSCGILKVHSCVMKVIVAWSLVCSSR</sequence>
<dbReference type="PANTHER" id="PTHR33065">
    <property type="entry name" value="OS07G0486400 PROTEIN"/>
    <property type="match status" value="1"/>
</dbReference>
<dbReference type="AlphaFoldDB" id="A0A3B6QCV2"/>
<dbReference type="Gramene" id="TraesCLE_scaffold_116077_01G000200.1">
    <property type="protein sequence ID" value="TraesCLE_scaffold_116077_01G000200.1"/>
    <property type="gene ID" value="TraesCLE_scaffold_116077_01G000200"/>
</dbReference>
<dbReference type="Gramene" id="TraesCS6D03G0136500.1">
    <property type="protein sequence ID" value="TraesCS6D03G0136500.1.CDS"/>
    <property type="gene ID" value="TraesCS6D03G0136500"/>
</dbReference>
<dbReference type="Pfam" id="PF20241">
    <property type="entry name" value="DUF6598"/>
    <property type="match status" value="1"/>
</dbReference>
<dbReference type="Gramene" id="TraesROB_scaffold_152110_01G000200.1">
    <property type="protein sequence ID" value="TraesROB_scaffold_152110_01G000200.1"/>
    <property type="gene ID" value="TraesROB_scaffold_152110_01G000200"/>
</dbReference>
<reference evidence="2" key="2">
    <citation type="submission" date="2018-10" db="UniProtKB">
        <authorList>
            <consortium name="EnsemblPlants"/>
        </authorList>
    </citation>
    <scope>IDENTIFICATION</scope>
</reference>
<name>A0A3B6QCV2_WHEAT</name>
<dbReference type="InterPro" id="IPR046533">
    <property type="entry name" value="DUF6598"/>
</dbReference>
<gene>
    <name evidence="2" type="primary">LOC123140986</name>
</gene>
<dbReference type="GeneID" id="123140986"/>
<dbReference type="Gramene" id="TraesWEE_scaffold_147874_01G000200.1">
    <property type="protein sequence ID" value="TraesWEE_scaffold_147874_01G000200.1"/>
    <property type="gene ID" value="TraesWEE_scaffold_147874_01G000200"/>
</dbReference>
<evidence type="ECO:0000313" key="2">
    <source>
        <dbReference type="EnsemblPlants" id="TraesCS6D02G065700.1"/>
    </source>
</evidence>
<proteinExistence type="predicted"/>
<dbReference type="STRING" id="4565.A0A3B6QCV2"/>